<evidence type="ECO:0000313" key="1">
    <source>
        <dbReference type="EMBL" id="GAG92618.1"/>
    </source>
</evidence>
<dbReference type="EMBL" id="BART01020814">
    <property type="protein sequence ID" value="GAG92618.1"/>
    <property type="molecule type" value="Genomic_DNA"/>
</dbReference>
<gene>
    <name evidence="1" type="ORF">S01H4_38569</name>
</gene>
<accession>X1C884</accession>
<protein>
    <recommendedName>
        <fullName evidence="2">1-acyl-sn-glycerol-3-phosphate acyltransferase</fullName>
    </recommendedName>
</protein>
<evidence type="ECO:0008006" key="2">
    <source>
        <dbReference type="Google" id="ProtNLM"/>
    </source>
</evidence>
<proteinExistence type="predicted"/>
<feature type="non-terminal residue" evidence="1">
    <location>
        <position position="1"/>
    </location>
</feature>
<name>X1C884_9ZZZZ</name>
<reference evidence="1" key="1">
    <citation type="journal article" date="2014" name="Front. Microbiol.">
        <title>High frequency of phylogenetically diverse reductive dehalogenase-homologous genes in deep subseafloor sedimentary metagenomes.</title>
        <authorList>
            <person name="Kawai M."/>
            <person name="Futagami T."/>
            <person name="Toyoda A."/>
            <person name="Takaki Y."/>
            <person name="Nishi S."/>
            <person name="Hori S."/>
            <person name="Arai W."/>
            <person name="Tsubouchi T."/>
            <person name="Morono Y."/>
            <person name="Uchiyama I."/>
            <person name="Ito T."/>
            <person name="Fujiyama A."/>
            <person name="Inagaki F."/>
            <person name="Takami H."/>
        </authorList>
    </citation>
    <scope>NUCLEOTIDE SEQUENCE</scope>
    <source>
        <strain evidence="1">Expedition CK06-06</strain>
    </source>
</reference>
<dbReference type="AlphaFoldDB" id="X1C884"/>
<sequence length="47" mass="5486">VPIIGETKIECINPKYITDEELIKKNRLLMDQLHEKLDGYIKETENG</sequence>
<comment type="caution">
    <text evidence="1">The sequence shown here is derived from an EMBL/GenBank/DDBJ whole genome shotgun (WGS) entry which is preliminary data.</text>
</comment>
<organism evidence="1">
    <name type="scientific">marine sediment metagenome</name>
    <dbReference type="NCBI Taxonomy" id="412755"/>
    <lineage>
        <taxon>unclassified sequences</taxon>
        <taxon>metagenomes</taxon>
        <taxon>ecological metagenomes</taxon>
    </lineage>
</organism>